<evidence type="ECO:0000256" key="2">
    <source>
        <dbReference type="ARBA" id="ARBA00008156"/>
    </source>
</evidence>
<dbReference type="SUPFAM" id="SSF49899">
    <property type="entry name" value="Concanavalin A-like lectins/glucanases"/>
    <property type="match status" value="2"/>
</dbReference>
<feature type="chain" id="PRO_5010381051" evidence="4">
    <location>
        <begin position="37"/>
        <end position="980"/>
    </location>
</feature>
<evidence type="ECO:0000313" key="8">
    <source>
        <dbReference type="Proteomes" id="UP000182409"/>
    </source>
</evidence>
<dbReference type="InterPro" id="IPR056573">
    <property type="entry name" value="Lectin_L-type_dom"/>
</dbReference>
<feature type="domain" description="Pyrrolo-quinoline quinone repeat" evidence="6">
    <location>
        <begin position="441"/>
        <end position="546"/>
    </location>
</feature>
<dbReference type="Gene3D" id="2.60.120.200">
    <property type="match status" value="2"/>
</dbReference>
<gene>
    <name evidence="7" type="ORF">SAMN05443244_0943</name>
</gene>
<dbReference type="Gene3D" id="2.140.10.10">
    <property type="entry name" value="Quinoprotein alcohol dehydrogenase-like superfamily"/>
    <property type="match status" value="1"/>
</dbReference>
<dbReference type="InterPro" id="IPR001220">
    <property type="entry name" value="Legume_lectin_dom"/>
</dbReference>
<dbReference type="InterPro" id="IPR018391">
    <property type="entry name" value="PQQ_b-propeller_rpt"/>
</dbReference>
<feature type="domain" description="Pyrrolo-quinoline quinone repeat" evidence="6">
    <location>
        <begin position="84"/>
        <end position="211"/>
    </location>
</feature>
<evidence type="ECO:0000256" key="4">
    <source>
        <dbReference type="SAM" id="SignalP"/>
    </source>
</evidence>
<dbReference type="SUPFAM" id="SSF50998">
    <property type="entry name" value="Quinoprotein alcohol dehydrogenase-like"/>
    <property type="match status" value="2"/>
</dbReference>
<sequence>MMQSDQPQAPPLAFKSFPSAGWLAAVSLLFPFAAQAQYKEKVDHDGVQSEQRQHSWPSWGGNLNNSHGSMDESKINPSTVGSLKLKWQFTTNGDVSSTPTVGDGSVYSTDWGGFIHRIDAETGKAIWSHKVSEYTGLDYSISRTSPALDSDIVAIGDQGAATVVVINKSDGSLIWKRTLDTTRSSYITSSPVIDGDRIYVGIASAQEYLASVDPTLVPDFRGSVVALDRRSGDVLWRTFSVPDGYSGGAVWGSSFVIDHKREVLYASTGNNYSIPSSVNSCITNASTPEAKYFCLDSEDSIDSILAIDLKTGRKRWGRRLFGPDTWTVACGASPNLGIPCPDNHGPDYDFGSAPNLFTVQAGGRERDVLGAGQKSGMYWALDPDTGDILWGTQVGPGGGAGGILWGSATDNERVYVALNNSDHHPYTFPGGQSASAGSWAGLSALTGKIEWQVRASGQDPLHPSYGAGAIGQMSVANGVVFAPSLSGDMVALDAKDGKTLWKFASGGSVADGPSIVDGVVYWGSGYGHSGGGTPNNKLYAFEVPKGTVIPGGGGVDASSGFSTSLGLNFSGSGRLDGTALQLTDGNGYEAGAAWSAAPVKATSFTSDFHFKITNAQADGLTFTIQNAAPSALGSAGGELGYNFIPNSIALKFDLYDNAGEGANSVGVYTAGNSLTGPGTVLPPDVSLLAGHTMLAHVTYDGYTLNLLLTDTVTGATATYRKVIDIPGTIGSNTAYVGFTGSTGGLTSTIEILDWVYKPGTLSIDSRARFENLGLSLNGTANIQGGTLLNMTQNVQSVPTAQNKAASAWTPSPFDITSFHSTFTFTNAYAGDGPPADGFTFTLQRSVSSAIGSPGGELGFNFIPNSVALKFDFFDNDGEGANTTGLYPAGVSLTDPTHSVPIGVDFLNATDVKADVSYDGTTLTLVLTDPRNGAASTWSKVVDLPAMLGGTTAFYGFTAGTGQLTTALSIESWTLVVGTPQ</sequence>
<evidence type="ECO:0000256" key="3">
    <source>
        <dbReference type="ARBA" id="ARBA00023002"/>
    </source>
</evidence>
<dbReference type="EMBL" id="FNSD01000001">
    <property type="protein sequence ID" value="SEB52196.1"/>
    <property type="molecule type" value="Genomic_DNA"/>
</dbReference>
<keyword evidence="4" id="KW-0732">Signal</keyword>
<proteinExistence type="inferred from homology"/>
<organism evidence="7 8">
    <name type="scientific">Terriglobus roseus</name>
    <dbReference type="NCBI Taxonomy" id="392734"/>
    <lineage>
        <taxon>Bacteria</taxon>
        <taxon>Pseudomonadati</taxon>
        <taxon>Acidobacteriota</taxon>
        <taxon>Terriglobia</taxon>
        <taxon>Terriglobales</taxon>
        <taxon>Acidobacteriaceae</taxon>
        <taxon>Terriglobus</taxon>
    </lineage>
</organism>
<dbReference type="Pfam" id="PF00139">
    <property type="entry name" value="Lectin_legB"/>
    <property type="match status" value="2"/>
</dbReference>
<feature type="domain" description="Legume lectin" evidence="5">
    <location>
        <begin position="773"/>
        <end position="974"/>
    </location>
</feature>
<dbReference type="CDD" id="cd01951">
    <property type="entry name" value="lectin_L-type"/>
    <property type="match status" value="2"/>
</dbReference>
<evidence type="ECO:0000256" key="1">
    <source>
        <dbReference type="ARBA" id="ARBA00001931"/>
    </source>
</evidence>
<reference evidence="7 8" key="1">
    <citation type="submission" date="2016-10" db="EMBL/GenBank/DDBJ databases">
        <authorList>
            <person name="de Groot N.N."/>
        </authorList>
    </citation>
    <scope>NUCLEOTIDE SEQUENCE [LARGE SCALE GENOMIC DNA]</scope>
    <source>
        <strain evidence="7 8">AB35.6</strain>
    </source>
</reference>
<dbReference type="Gene3D" id="2.40.128.630">
    <property type="match status" value="1"/>
</dbReference>
<comment type="cofactor">
    <cofactor evidence="1">
        <name>pyrroloquinoline quinone</name>
        <dbReference type="ChEBI" id="CHEBI:58442"/>
    </cofactor>
</comment>
<protein>
    <submittedName>
        <fullName evidence="7">PQQ-like domain-containing protein</fullName>
    </submittedName>
</protein>
<dbReference type="OrthoDB" id="9794322at2"/>
<dbReference type="Pfam" id="PF13360">
    <property type="entry name" value="PQQ_2"/>
    <property type="match status" value="2"/>
</dbReference>
<name>A0A1H4K1M5_9BACT</name>
<dbReference type="GO" id="GO:0030246">
    <property type="term" value="F:carbohydrate binding"/>
    <property type="evidence" value="ECO:0007669"/>
    <property type="project" value="InterPro"/>
</dbReference>
<dbReference type="PANTHER" id="PTHR32303">
    <property type="entry name" value="QUINOPROTEIN ALCOHOL DEHYDROGENASE (CYTOCHROME C)"/>
    <property type="match status" value="1"/>
</dbReference>
<evidence type="ECO:0000259" key="5">
    <source>
        <dbReference type="Pfam" id="PF00139"/>
    </source>
</evidence>
<keyword evidence="3" id="KW-0560">Oxidoreductase</keyword>
<comment type="similarity">
    <text evidence="2">Belongs to the bacterial PQQ dehydrogenase family.</text>
</comment>
<dbReference type="InterPro" id="IPR013320">
    <property type="entry name" value="ConA-like_dom_sf"/>
</dbReference>
<dbReference type="InterPro" id="IPR002372">
    <property type="entry name" value="PQQ_rpt_dom"/>
</dbReference>
<dbReference type="Proteomes" id="UP000182409">
    <property type="component" value="Unassembled WGS sequence"/>
</dbReference>
<feature type="domain" description="Legume lectin" evidence="5">
    <location>
        <begin position="565"/>
        <end position="757"/>
    </location>
</feature>
<feature type="signal peptide" evidence="4">
    <location>
        <begin position="1"/>
        <end position="36"/>
    </location>
</feature>
<accession>A0A1H4K1M5</accession>
<evidence type="ECO:0000313" key="7">
    <source>
        <dbReference type="EMBL" id="SEB52196.1"/>
    </source>
</evidence>
<dbReference type="SMART" id="SM00564">
    <property type="entry name" value="PQQ"/>
    <property type="match status" value="6"/>
</dbReference>
<dbReference type="PANTHER" id="PTHR32303:SF10">
    <property type="entry name" value="OUTER MEMBRANE PROTEIN ASSEMBLY FACTOR BAMB"/>
    <property type="match status" value="1"/>
</dbReference>
<evidence type="ECO:0000259" key="6">
    <source>
        <dbReference type="Pfam" id="PF13360"/>
    </source>
</evidence>
<dbReference type="GO" id="GO:0016491">
    <property type="term" value="F:oxidoreductase activity"/>
    <property type="evidence" value="ECO:0007669"/>
    <property type="project" value="UniProtKB-KW"/>
</dbReference>
<dbReference type="InterPro" id="IPR011047">
    <property type="entry name" value="Quinoprotein_ADH-like_sf"/>
</dbReference>
<dbReference type="AlphaFoldDB" id="A0A1H4K1M5"/>